<sequence>MTNLSSPRRPASFARQLALAVALASGTAVLAVPGFTDAAHAQKKKKKDEQAQAAAPVYAKEFVAAYTPVETALKDPAVNVAALKPQIEAIANMAASPDEQLAAGGMLFNAGITGKDMTLQLRGAELMLGSGKVKPEDTGRFAFVASQLATAQNQFAKAETYLQKAIDLNYSGPNLSTYDVRMNMAELYFSQERFAEGVAYISQLIAARKAEGQPVNPNWYRRGVQIAYNNELVPQIYDFVQGWVIDVPTPENWRDAVNLTRNLNDYDGPVLLDLLRLGKRVGTLKEKNDYVFYIEAADTRRLPMEVKSVIDEANATGAIPKGSDPWVDEQLATANSLIAEDRAALPALERDANASAAKLRTVLAAGDTFLSYGQYAKAASFYERSLTMPEVDRNLALTRLGIAQIGAGNIDGARETLSKVDGPRSPIAKLWSAYASQSAAPAAPAVAAVGS</sequence>
<dbReference type="OrthoDB" id="7325958at2"/>
<evidence type="ECO:0000313" key="4">
    <source>
        <dbReference type="Proteomes" id="UP000430021"/>
    </source>
</evidence>
<dbReference type="Proteomes" id="UP000430021">
    <property type="component" value="Unassembled WGS sequence"/>
</dbReference>
<dbReference type="Gene3D" id="1.25.40.10">
    <property type="entry name" value="Tetratricopeptide repeat domain"/>
    <property type="match status" value="1"/>
</dbReference>
<dbReference type="Proteomes" id="UP000548685">
    <property type="component" value="Unassembled WGS sequence"/>
</dbReference>
<feature type="signal peptide" evidence="1">
    <location>
        <begin position="1"/>
        <end position="31"/>
    </location>
</feature>
<dbReference type="InterPro" id="IPR011990">
    <property type="entry name" value="TPR-like_helical_dom_sf"/>
</dbReference>
<name>A0A6I4UJZ3_9SPHN</name>
<protein>
    <submittedName>
        <fullName evidence="2">Tetratricopeptide (TPR) repeat protein</fullName>
    </submittedName>
</protein>
<evidence type="ECO:0000256" key="1">
    <source>
        <dbReference type="SAM" id="SignalP"/>
    </source>
</evidence>
<dbReference type="AlphaFoldDB" id="A0A6I4UJZ3"/>
<gene>
    <name evidence="2" type="ORF">FHS52_001973</name>
    <name evidence="3" type="ORF">GRI59_09850</name>
</gene>
<accession>A0A6I4UJZ3</accession>
<dbReference type="EMBL" id="WTYB01000002">
    <property type="protein sequence ID" value="MXP38908.1"/>
    <property type="molecule type" value="Genomic_DNA"/>
</dbReference>
<keyword evidence="5" id="KW-1185">Reference proteome</keyword>
<evidence type="ECO:0000313" key="5">
    <source>
        <dbReference type="Proteomes" id="UP000548685"/>
    </source>
</evidence>
<evidence type="ECO:0000313" key="3">
    <source>
        <dbReference type="EMBL" id="MXP38908.1"/>
    </source>
</evidence>
<proteinExistence type="predicted"/>
<dbReference type="EMBL" id="JACICE010000002">
    <property type="protein sequence ID" value="MBB3776004.1"/>
    <property type="molecule type" value="Genomic_DNA"/>
</dbReference>
<dbReference type="SUPFAM" id="SSF48452">
    <property type="entry name" value="TPR-like"/>
    <property type="match status" value="1"/>
</dbReference>
<keyword evidence="1" id="KW-0732">Signal</keyword>
<dbReference type="RefSeq" id="WP_160761001.1">
    <property type="nucleotide sequence ID" value="NZ_BAAADZ010000010.1"/>
</dbReference>
<comment type="caution">
    <text evidence="3">The sequence shown here is derived from an EMBL/GenBank/DDBJ whole genome shotgun (WGS) entry which is preliminary data.</text>
</comment>
<organism evidence="3 4">
    <name type="scientific">Erythrobacter ramosus</name>
    <dbReference type="NCBI Taxonomy" id="35811"/>
    <lineage>
        <taxon>Bacteria</taxon>
        <taxon>Pseudomonadati</taxon>
        <taxon>Pseudomonadota</taxon>
        <taxon>Alphaproteobacteria</taxon>
        <taxon>Sphingomonadales</taxon>
        <taxon>Erythrobacteraceae</taxon>
        <taxon>Erythrobacter/Porphyrobacter group</taxon>
        <taxon>Erythrobacter</taxon>
    </lineage>
</organism>
<feature type="chain" id="PRO_5026028796" evidence="1">
    <location>
        <begin position="32"/>
        <end position="451"/>
    </location>
</feature>
<evidence type="ECO:0000313" key="2">
    <source>
        <dbReference type="EMBL" id="MBB3776004.1"/>
    </source>
</evidence>
<reference evidence="2 5" key="2">
    <citation type="submission" date="2020-08" db="EMBL/GenBank/DDBJ databases">
        <title>Genomic Encyclopedia of Type Strains, Phase IV (KMG-IV): sequencing the most valuable type-strain genomes for metagenomic binning, comparative biology and taxonomic classification.</title>
        <authorList>
            <person name="Goeker M."/>
        </authorList>
    </citation>
    <scope>NUCLEOTIDE SEQUENCE [LARGE SCALE GENOMIC DNA]</scope>
    <source>
        <strain evidence="2 5">DSM 8510</strain>
    </source>
</reference>
<reference evidence="3 4" key="1">
    <citation type="submission" date="2019-12" db="EMBL/GenBank/DDBJ databases">
        <title>Genomic-based taxomic classification of the family Erythrobacteraceae.</title>
        <authorList>
            <person name="Xu L."/>
        </authorList>
    </citation>
    <scope>NUCLEOTIDE SEQUENCE [LARGE SCALE GENOMIC DNA]</scope>
    <source>
        <strain evidence="3 4">JCM 10282</strain>
    </source>
</reference>